<sequence>LLNTLKFVSKTQDYQQYEALIPNDIINQDIKDSQDYKTYYDFAIGKVPLRKARKYNKVASPSRKLSLVKEAEPVKKGKRVKRHVKKSTTTLIAGVASRDTPRVSVSKKKAPA</sequence>
<dbReference type="EMBL" id="BKCJ011771273">
    <property type="protein sequence ID" value="GFD51515.1"/>
    <property type="molecule type" value="Genomic_DNA"/>
</dbReference>
<comment type="caution">
    <text evidence="1">The sequence shown here is derived from an EMBL/GenBank/DDBJ whole genome shotgun (WGS) entry which is preliminary data.</text>
</comment>
<dbReference type="AlphaFoldDB" id="A0A699WV94"/>
<evidence type="ECO:0000313" key="1">
    <source>
        <dbReference type="EMBL" id="GFD51515.1"/>
    </source>
</evidence>
<feature type="non-terminal residue" evidence="1">
    <location>
        <position position="112"/>
    </location>
</feature>
<organism evidence="1">
    <name type="scientific">Tanacetum cinerariifolium</name>
    <name type="common">Dalmatian daisy</name>
    <name type="synonym">Chrysanthemum cinerariifolium</name>
    <dbReference type="NCBI Taxonomy" id="118510"/>
    <lineage>
        <taxon>Eukaryota</taxon>
        <taxon>Viridiplantae</taxon>
        <taxon>Streptophyta</taxon>
        <taxon>Embryophyta</taxon>
        <taxon>Tracheophyta</taxon>
        <taxon>Spermatophyta</taxon>
        <taxon>Magnoliopsida</taxon>
        <taxon>eudicotyledons</taxon>
        <taxon>Gunneridae</taxon>
        <taxon>Pentapetalae</taxon>
        <taxon>asterids</taxon>
        <taxon>campanulids</taxon>
        <taxon>Asterales</taxon>
        <taxon>Asteraceae</taxon>
        <taxon>Asteroideae</taxon>
        <taxon>Anthemideae</taxon>
        <taxon>Anthemidinae</taxon>
        <taxon>Tanacetum</taxon>
    </lineage>
</organism>
<reference evidence="1" key="1">
    <citation type="journal article" date="2019" name="Sci. Rep.">
        <title>Draft genome of Tanacetum cinerariifolium, the natural source of mosquito coil.</title>
        <authorList>
            <person name="Yamashiro T."/>
            <person name="Shiraishi A."/>
            <person name="Satake H."/>
            <person name="Nakayama K."/>
        </authorList>
    </citation>
    <scope>NUCLEOTIDE SEQUENCE</scope>
</reference>
<proteinExistence type="predicted"/>
<protein>
    <submittedName>
        <fullName evidence="1">Uncharacterized protein</fullName>
    </submittedName>
</protein>
<feature type="non-terminal residue" evidence="1">
    <location>
        <position position="1"/>
    </location>
</feature>
<gene>
    <name evidence="1" type="ORF">Tci_923484</name>
</gene>
<accession>A0A699WV94</accession>
<name>A0A699WV94_TANCI</name>